<dbReference type="EMBL" id="JACHBK010000005">
    <property type="protein sequence ID" value="MBB5535631.1"/>
    <property type="molecule type" value="Genomic_DNA"/>
</dbReference>
<evidence type="ECO:0000313" key="2">
    <source>
        <dbReference type="EMBL" id="MBB5535631.1"/>
    </source>
</evidence>
<organism evidence="2 3">
    <name type="scientific">Rhizobium giardinii</name>
    <dbReference type="NCBI Taxonomy" id="56731"/>
    <lineage>
        <taxon>Bacteria</taxon>
        <taxon>Pseudomonadati</taxon>
        <taxon>Pseudomonadota</taxon>
        <taxon>Alphaproteobacteria</taxon>
        <taxon>Hyphomicrobiales</taxon>
        <taxon>Rhizobiaceae</taxon>
        <taxon>Rhizobium/Agrobacterium group</taxon>
        <taxon>Rhizobium</taxon>
    </lineage>
</organism>
<proteinExistence type="predicted"/>
<evidence type="ECO:0000313" key="3">
    <source>
        <dbReference type="Proteomes" id="UP000585507"/>
    </source>
</evidence>
<dbReference type="Proteomes" id="UP000585507">
    <property type="component" value="Unassembled WGS sequence"/>
</dbReference>
<feature type="compositionally biased region" description="Basic and acidic residues" evidence="1">
    <location>
        <begin position="16"/>
        <end position="36"/>
    </location>
</feature>
<name>A0A7W8UA62_9HYPH</name>
<accession>A0A7W8UA62</accession>
<sequence length="36" mass="4277">MKVDLYHPPMQNRRQTARDRGRDGCSRHLTIDADHE</sequence>
<keyword evidence="3" id="KW-1185">Reference proteome</keyword>
<gene>
    <name evidence="2" type="ORF">GGD55_002335</name>
</gene>
<reference evidence="2 3" key="1">
    <citation type="submission" date="2020-08" db="EMBL/GenBank/DDBJ databases">
        <title>Genomic Encyclopedia of Type Strains, Phase IV (KMG-V): Genome sequencing to study the core and pangenomes of soil and plant-associated prokaryotes.</title>
        <authorList>
            <person name="Whitman W."/>
        </authorList>
    </citation>
    <scope>NUCLEOTIDE SEQUENCE [LARGE SCALE GENOMIC DNA]</scope>
    <source>
        <strain evidence="2 3">SEMIA 4084</strain>
    </source>
</reference>
<comment type="caution">
    <text evidence="2">The sequence shown here is derived from an EMBL/GenBank/DDBJ whole genome shotgun (WGS) entry which is preliminary data.</text>
</comment>
<feature type="region of interest" description="Disordered" evidence="1">
    <location>
        <begin position="1"/>
        <end position="36"/>
    </location>
</feature>
<dbReference type="AlphaFoldDB" id="A0A7W8UA62"/>
<evidence type="ECO:0000256" key="1">
    <source>
        <dbReference type="SAM" id="MobiDB-lite"/>
    </source>
</evidence>
<protein>
    <submittedName>
        <fullName evidence="2">Uncharacterized protein</fullName>
    </submittedName>
</protein>